<sequence length="692" mass="79808">MEALLKLWDLSELYPTFCVIDGSQNNVVIEDIPVEFIGSNDTVGTTSTESDSSLSRKKKKESKFCHFDLRKVLNDHPVGKELLLIAKKEDISLEALWISHLCEIIVIYCLQKNLTLINEDFEELVEKIVNLFPAECIQTFYVPPVKKKNSLRQVSQISKGKLVDKYRNILTTIRSLRKVADVSNDCMELDENQDNNSQDPALESKKWLKHHRDEVQVILHWKSSYQLRRTEVLSNKYSSATDILNDWPILKESVCAELINTDFEQTYTCQVENFNECWNKTFFQLKKVFFNKLNSEHQEKLNLLETGNEQVSSLSKNIIQLKIFLNILTPKLRKKNKNASTEKQVQEDAFRSICVHVKIPGDIDNACALKVAAKAKAKTPIQPYLILVGPNALDLKKIYIQVDNHRFEASTFADGLDLLYKFYLMFKLAYPIESQHFCNPGITQNLAQAIIKDFQLLMTKVSTATLKNLKERIPTEYHELMEGCFDFDIFDNFDSNWRCMQQFKASSHYVALQQIKNGEISDNKVVDNIVVWTKKPCFGQIIQLRAVLKKWLELPNIFQVVKNFIVDESAKYDDQRVYTKLGSVLACNTVRNFGTNSNDFKAFESVKINKTLFKPSFAFHLSNNSENNPVFDIITAILSDTKTIYFSYKKFTTIGLNTHIKAYQLIAPKASDVENFTQFNFNQYIKPLKTHL</sequence>
<dbReference type="EMBL" id="JAHXZJ010000747">
    <property type="protein sequence ID" value="KAH0557700.1"/>
    <property type="molecule type" value="Genomic_DNA"/>
</dbReference>
<evidence type="ECO:0000313" key="2">
    <source>
        <dbReference type="Proteomes" id="UP000826195"/>
    </source>
</evidence>
<keyword evidence="2" id="KW-1185">Reference proteome</keyword>
<reference evidence="1 2" key="1">
    <citation type="journal article" date="2021" name="J. Hered.">
        <title>A chromosome-level genome assembly of the parasitoid wasp, Cotesia glomerata (Hymenoptera: Braconidae).</title>
        <authorList>
            <person name="Pinto B.J."/>
            <person name="Weis J.J."/>
            <person name="Gamble T."/>
            <person name="Ode P.J."/>
            <person name="Paul R."/>
            <person name="Zaspel J.M."/>
        </authorList>
    </citation>
    <scope>NUCLEOTIDE SEQUENCE [LARGE SCALE GENOMIC DNA]</scope>
    <source>
        <strain evidence="1">CgM1</strain>
    </source>
</reference>
<gene>
    <name evidence="1" type="ORF">KQX54_010448</name>
</gene>
<evidence type="ECO:0000313" key="1">
    <source>
        <dbReference type="EMBL" id="KAH0557700.1"/>
    </source>
</evidence>
<proteinExistence type="predicted"/>
<name>A0AAV7IQH7_COTGL</name>
<dbReference type="PANTHER" id="PTHR31025:SF9">
    <property type="entry name" value="SI:DKEY-286J15.1"/>
    <property type="match status" value="1"/>
</dbReference>
<organism evidence="1 2">
    <name type="scientific">Cotesia glomerata</name>
    <name type="common">Lepidopteran parasitic wasp</name>
    <name type="synonym">Apanteles glomeratus</name>
    <dbReference type="NCBI Taxonomy" id="32391"/>
    <lineage>
        <taxon>Eukaryota</taxon>
        <taxon>Metazoa</taxon>
        <taxon>Ecdysozoa</taxon>
        <taxon>Arthropoda</taxon>
        <taxon>Hexapoda</taxon>
        <taxon>Insecta</taxon>
        <taxon>Pterygota</taxon>
        <taxon>Neoptera</taxon>
        <taxon>Endopterygota</taxon>
        <taxon>Hymenoptera</taxon>
        <taxon>Apocrita</taxon>
        <taxon>Ichneumonoidea</taxon>
        <taxon>Braconidae</taxon>
        <taxon>Microgastrinae</taxon>
        <taxon>Cotesia</taxon>
    </lineage>
</organism>
<dbReference type="PANTHER" id="PTHR31025">
    <property type="entry name" value="SI:CH211-196P9.1-RELATED"/>
    <property type="match status" value="1"/>
</dbReference>
<accession>A0AAV7IQH7</accession>
<comment type="caution">
    <text evidence="1">The sequence shown here is derived from an EMBL/GenBank/DDBJ whole genome shotgun (WGS) entry which is preliminary data.</text>
</comment>
<dbReference type="AlphaFoldDB" id="A0AAV7IQH7"/>
<dbReference type="Proteomes" id="UP000826195">
    <property type="component" value="Unassembled WGS sequence"/>
</dbReference>
<protein>
    <submittedName>
        <fullName evidence="1">Uncharacterized protein</fullName>
    </submittedName>
</protein>